<evidence type="ECO:0000313" key="4">
    <source>
        <dbReference type="Proteomes" id="UP000192907"/>
    </source>
</evidence>
<sequence>MIEFQSYLSNGLAGAWDLLNNLCLLLFLFTIPWLARKTTQWIIRQLDFYRAKVLKFRFRKDQMNYRWALRIQRATPYIPLLLYIVVLEFVAVYIEGTFYGELRFLLPLLRYYLVYKVFRLAIEDTISLLQGVVSINPTEVRRLVDFTSKLVGRFYLISFSTMALTVATVDKGLIYNLTSIVLQGLGLIVWALAIHRWKGVLSPAVKSLFPGKIGQFLEQQCLGRFSVFYCLPTFILVFVKILIGAFWDIMEEWEVTKIFFAKIYRRRVEALDSKTSSTASEPPPDTYSKLFSLDFHIEAAQTVDANAKQLEQVKDEIRKWLQEDEGDQSLVIYGEKGIGKTSFMKRLSQDFQELDHYFLDTPAKTLDLESLNSFISDSLGLNSTESLERKIMNFNHGLEKKVIIFLDNAHNLFLGEVGGFVALKALIDLVNLDSKNIFWCVSFNEFSWSYLKGVLGNAEYFRTEVYLNGWSDLSIRKLIMSRHSLSKYKLSFDRLVLALRNTTTQTGAIEYAEEQFFRLLWEQSRGNPRVALHLWVRSLTLLRKDNLKVNLPERIKTDRLKTMDDNVWFILAAVTNHENASRGEIADATNLNLGTVNHAIKLVLEERFLHRDHQRRYRLGLTFQHDLIKSLKEKNFIYGLN</sequence>
<name>A0A1Y6B6L3_9BACT</name>
<dbReference type="RefSeq" id="WP_132315480.1">
    <property type="nucleotide sequence ID" value="NZ_FWZT01000002.1"/>
</dbReference>
<dbReference type="SUPFAM" id="SSF52540">
    <property type="entry name" value="P-loop containing nucleoside triphosphate hydrolases"/>
    <property type="match status" value="1"/>
</dbReference>
<keyword evidence="4" id="KW-1185">Reference proteome</keyword>
<dbReference type="Gene3D" id="1.10.10.10">
    <property type="entry name" value="Winged helix-like DNA-binding domain superfamily/Winged helix DNA-binding domain"/>
    <property type="match status" value="1"/>
</dbReference>
<evidence type="ECO:0000313" key="3">
    <source>
        <dbReference type="EMBL" id="SME94738.1"/>
    </source>
</evidence>
<dbReference type="InterPro" id="IPR036390">
    <property type="entry name" value="WH_DNA-bd_sf"/>
</dbReference>
<dbReference type="InterPro" id="IPR036388">
    <property type="entry name" value="WH-like_DNA-bd_sf"/>
</dbReference>
<dbReference type="OrthoDB" id="5289454at2"/>
<dbReference type="Pfam" id="PF13401">
    <property type="entry name" value="AAA_22"/>
    <property type="match status" value="1"/>
</dbReference>
<gene>
    <name evidence="3" type="ORF">SAMN06296036_102142</name>
</gene>
<feature type="transmembrane region" description="Helical" evidence="1">
    <location>
        <begin position="80"/>
        <end position="100"/>
    </location>
</feature>
<dbReference type="GO" id="GO:0016887">
    <property type="term" value="F:ATP hydrolysis activity"/>
    <property type="evidence" value="ECO:0007669"/>
    <property type="project" value="InterPro"/>
</dbReference>
<dbReference type="InterPro" id="IPR027417">
    <property type="entry name" value="P-loop_NTPase"/>
</dbReference>
<reference evidence="4" key="1">
    <citation type="submission" date="2017-04" db="EMBL/GenBank/DDBJ databases">
        <authorList>
            <person name="Varghese N."/>
            <person name="Submissions S."/>
        </authorList>
    </citation>
    <scope>NUCLEOTIDE SEQUENCE [LARGE SCALE GENOMIC DNA]</scope>
    <source>
        <strain evidence="4">RKEM611</strain>
    </source>
</reference>
<feature type="domain" description="ORC1/DEAH AAA+ ATPase" evidence="2">
    <location>
        <begin position="325"/>
        <end position="435"/>
    </location>
</feature>
<keyword evidence="1" id="KW-1133">Transmembrane helix</keyword>
<feature type="transmembrane region" description="Helical" evidence="1">
    <location>
        <begin position="227"/>
        <end position="247"/>
    </location>
</feature>
<protein>
    <submittedName>
        <fullName evidence="3">AAA domain-containing protein</fullName>
    </submittedName>
</protein>
<dbReference type="STRING" id="1513793.SAMN06296036_102142"/>
<accession>A0A1Y6B6L3</accession>
<proteinExistence type="predicted"/>
<organism evidence="3 4">
    <name type="scientific">Pseudobacteriovorax antillogorgiicola</name>
    <dbReference type="NCBI Taxonomy" id="1513793"/>
    <lineage>
        <taxon>Bacteria</taxon>
        <taxon>Pseudomonadati</taxon>
        <taxon>Bdellovibrionota</taxon>
        <taxon>Oligoflexia</taxon>
        <taxon>Oligoflexales</taxon>
        <taxon>Pseudobacteriovoracaceae</taxon>
        <taxon>Pseudobacteriovorax</taxon>
    </lineage>
</organism>
<evidence type="ECO:0000259" key="2">
    <source>
        <dbReference type="Pfam" id="PF13401"/>
    </source>
</evidence>
<feature type="transmembrane region" description="Helical" evidence="1">
    <location>
        <begin position="173"/>
        <end position="193"/>
    </location>
</feature>
<dbReference type="Proteomes" id="UP000192907">
    <property type="component" value="Unassembled WGS sequence"/>
</dbReference>
<keyword evidence="1" id="KW-0812">Transmembrane</keyword>
<evidence type="ECO:0000256" key="1">
    <source>
        <dbReference type="SAM" id="Phobius"/>
    </source>
</evidence>
<dbReference type="SUPFAM" id="SSF46785">
    <property type="entry name" value="Winged helix' DNA-binding domain"/>
    <property type="match status" value="1"/>
</dbReference>
<dbReference type="EMBL" id="FWZT01000002">
    <property type="protein sequence ID" value="SME94738.1"/>
    <property type="molecule type" value="Genomic_DNA"/>
</dbReference>
<keyword evidence="1" id="KW-0472">Membrane</keyword>
<dbReference type="InterPro" id="IPR049945">
    <property type="entry name" value="AAA_22"/>
</dbReference>
<feature type="transmembrane region" description="Helical" evidence="1">
    <location>
        <begin position="18"/>
        <end position="35"/>
    </location>
</feature>
<dbReference type="Gene3D" id="3.40.50.300">
    <property type="entry name" value="P-loop containing nucleotide triphosphate hydrolases"/>
    <property type="match status" value="1"/>
</dbReference>
<dbReference type="AlphaFoldDB" id="A0A1Y6B6L3"/>